<keyword evidence="2" id="KW-1185">Reference proteome</keyword>
<dbReference type="Proteomes" id="UP000789706">
    <property type="component" value="Unassembled WGS sequence"/>
</dbReference>
<proteinExistence type="predicted"/>
<dbReference type="EMBL" id="CAJVPK010009137">
    <property type="protein sequence ID" value="CAG8665224.1"/>
    <property type="molecule type" value="Genomic_DNA"/>
</dbReference>
<dbReference type="AlphaFoldDB" id="A0A9N9E5B5"/>
<accession>A0A9N9E5B5</accession>
<feature type="non-terminal residue" evidence="1">
    <location>
        <position position="42"/>
    </location>
</feature>
<reference evidence="1" key="1">
    <citation type="submission" date="2021-06" db="EMBL/GenBank/DDBJ databases">
        <authorList>
            <person name="Kallberg Y."/>
            <person name="Tangrot J."/>
            <person name="Rosling A."/>
        </authorList>
    </citation>
    <scope>NUCLEOTIDE SEQUENCE</scope>
    <source>
        <strain evidence="1">AZ414A</strain>
    </source>
</reference>
<gene>
    <name evidence="1" type="ORF">DEBURN_LOCUS11900</name>
</gene>
<evidence type="ECO:0000313" key="2">
    <source>
        <dbReference type="Proteomes" id="UP000789706"/>
    </source>
</evidence>
<organism evidence="1 2">
    <name type="scientific">Diversispora eburnea</name>
    <dbReference type="NCBI Taxonomy" id="1213867"/>
    <lineage>
        <taxon>Eukaryota</taxon>
        <taxon>Fungi</taxon>
        <taxon>Fungi incertae sedis</taxon>
        <taxon>Mucoromycota</taxon>
        <taxon>Glomeromycotina</taxon>
        <taxon>Glomeromycetes</taxon>
        <taxon>Diversisporales</taxon>
        <taxon>Diversisporaceae</taxon>
        <taxon>Diversispora</taxon>
    </lineage>
</organism>
<feature type="non-terminal residue" evidence="1">
    <location>
        <position position="1"/>
    </location>
</feature>
<protein>
    <submittedName>
        <fullName evidence="1">1149_t:CDS:1</fullName>
    </submittedName>
</protein>
<evidence type="ECO:0000313" key="1">
    <source>
        <dbReference type="EMBL" id="CAG8665224.1"/>
    </source>
</evidence>
<dbReference type="OrthoDB" id="2422019at2759"/>
<sequence length="42" mass="4821">IQPSPFSYLKFNPFQQIPQDAYYTVSGKIVCLIEITIDLLSE</sequence>
<name>A0A9N9E5B5_9GLOM</name>
<comment type="caution">
    <text evidence="1">The sequence shown here is derived from an EMBL/GenBank/DDBJ whole genome shotgun (WGS) entry which is preliminary data.</text>
</comment>